<keyword evidence="8" id="KW-1015">Disulfide bond</keyword>
<evidence type="ECO:0000259" key="12">
    <source>
        <dbReference type="PROSITE" id="PS50240"/>
    </source>
</evidence>
<dbReference type="GO" id="GO:0005975">
    <property type="term" value="P:carbohydrate metabolic process"/>
    <property type="evidence" value="ECO:0007669"/>
    <property type="project" value="InterPro"/>
</dbReference>
<dbReference type="FunFam" id="2.40.10.10:FF:000146">
    <property type="entry name" value="Serine protease 53"/>
    <property type="match status" value="1"/>
</dbReference>
<evidence type="ECO:0000256" key="8">
    <source>
        <dbReference type="ARBA" id="ARBA00023157"/>
    </source>
</evidence>
<comment type="subcellular location">
    <subcellularLocation>
        <location evidence="1">Secreted</location>
    </subcellularLocation>
</comment>
<dbReference type="InterPro" id="IPR022409">
    <property type="entry name" value="PKD/Chitinase_dom"/>
</dbReference>
<evidence type="ECO:0000313" key="14">
    <source>
        <dbReference type="EMBL" id="TCU88870.1"/>
    </source>
</evidence>
<dbReference type="EMBL" id="SMBT01000003">
    <property type="protein sequence ID" value="TCU88870.1"/>
    <property type="molecule type" value="Genomic_DNA"/>
</dbReference>
<dbReference type="InterPro" id="IPR001314">
    <property type="entry name" value="Peptidase_S1A"/>
</dbReference>
<dbReference type="InterPro" id="IPR051487">
    <property type="entry name" value="Ser/Thr_Proteases_Immune/Dev"/>
</dbReference>
<dbReference type="PROSITE" id="PS00134">
    <property type="entry name" value="TRYPSIN_HIS"/>
    <property type="match status" value="1"/>
</dbReference>
<organism evidence="13 15">
    <name type="scientific">Iodobacter fluviatilis</name>
    <dbReference type="NCBI Taxonomy" id="537"/>
    <lineage>
        <taxon>Bacteria</taxon>
        <taxon>Pseudomonadati</taxon>
        <taxon>Pseudomonadota</taxon>
        <taxon>Betaproteobacteria</taxon>
        <taxon>Neisseriales</taxon>
        <taxon>Chitinibacteraceae</taxon>
        <taxon>Iodobacter</taxon>
    </lineage>
</organism>
<dbReference type="SUPFAM" id="SSF51055">
    <property type="entry name" value="Carbohydrate binding domain"/>
    <property type="match status" value="1"/>
</dbReference>
<dbReference type="GO" id="GO:0030246">
    <property type="term" value="F:carbohydrate binding"/>
    <property type="evidence" value="ECO:0007669"/>
    <property type="project" value="InterPro"/>
</dbReference>
<dbReference type="SMART" id="SM00495">
    <property type="entry name" value="ChtBD3"/>
    <property type="match status" value="1"/>
</dbReference>
<dbReference type="GO" id="GO:0004553">
    <property type="term" value="F:hydrolase activity, hydrolyzing O-glycosyl compounds"/>
    <property type="evidence" value="ECO:0007669"/>
    <property type="project" value="InterPro"/>
</dbReference>
<dbReference type="PANTHER" id="PTHR24256">
    <property type="entry name" value="TRYPTASE-RELATED"/>
    <property type="match status" value="1"/>
</dbReference>
<evidence type="ECO:0000256" key="9">
    <source>
        <dbReference type="RuleBase" id="RU363034"/>
    </source>
</evidence>
<feature type="chain" id="PRO_5016607398" evidence="10">
    <location>
        <begin position="47"/>
        <end position="430"/>
    </location>
</feature>
<dbReference type="InterPro" id="IPR001254">
    <property type="entry name" value="Trypsin_dom"/>
</dbReference>
<dbReference type="CDD" id="cd00190">
    <property type="entry name" value="Tryp_SPc"/>
    <property type="match status" value="1"/>
</dbReference>
<dbReference type="Proteomes" id="UP000295794">
    <property type="component" value="Unassembled WGS sequence"/>
</dbReference>
<name>A0A377Q896_9NEIS</name>
<dbReference type="SMART" id="SM00020">
    <property type="entry name" value="Tryp_SPc"/>
    <property type="match status" value="1"/>
</dbReference>
<dbReference type="Pfam" id="PF18911">
    <property type="entry name" value="PKD_4"/>
    <property type="match status" value="1"/>
</dbReference>
<keyword evidence="6 9" id="KW-0720">Serine protease</keyword>
<evidence type="ECO:0000313" key="13">
    <source>
        <dbReference type="EMBL" id="STQ91057.1"/>
    </source>
</evidence>
<dbReference type="Gene3D" id="2.40.10.10">
    <property type="entry name" value="Trypsin-like serine proteases"/>
    <property type="match status" value="1"/>
</dbReference>
<keyword evidence="16" id="KW-1185">Reference proteome</keyword>
<dbReference type="EMBL" id="UGHR01000001">
    <property type="protein sequence ID" value="STQ91057.1"/>
    <property type="molecule type" value="Genomic_DNA"/>
</dbReference>
<keyword evidence="7" id="KW-0865">Zymogen</keyword>
<feature type="domain" description="Peptidase S1" evidence="12">
    <location>
        <begin position="56"/>
        <end position="284"/>
    </location>
</feature>
<evidence type="ECO:0000313" key="15">
    <source>
        <dbReference type="Proteomes" id="UP000255108"/>
    </source>
</evidence>
<keyword evidence="2" id="KW-0964">Secreted</keyword>
<dbReference type="Pfam" id="PF00089">
    <property type="entry name" value="Trypsin"/>
    <property type="match status" value="1"/>
</dbReference>
<gene>
    <name evidence="14" type="ORF">EV682_103454</name>
    <name evidence="13" type="ORF">NCTC11159_02129</name>
</gene>
<dbReference type="Proteomes" id="UP000255108">
    <property type="component" value="Unassembled WGS sequence"/>
</dbReference>
<dbReference type="InterPro" id="IPR036573">
    <property type="entry name" value="CBM_sf_5/12"/>
</dbReference>
<evidence type="ECO:0000256" key="2">
    <source>
        <dbReference type="ARBA" id="ARBA00022525"/>
    </source>
</evidence>
<evidence type="ECO:0000256" key="7">
    <source>
        <dbReference type="ARBA" id="ARBA00023145"/>
    </source>
</evidence>
<dbReference type="Gene3D" id="2.10.10.20">
    <property type="entry name" value="Carbohydrate-binding module superfamily 5/12"/>
    <property type="match status" value="1"/>
</dbReference>
<feature type="signal peptide" evidence="10">
    <location>
        <begin position="1"/>
        <end position="46"/>
    </location>
</feature>
<dbReference type="Pfam" id="PF02839">
    <property type="entry name" value="CBM_5_12"/>
    <property type="match status" value="1"/>
</dbReference>
<evidence type="ECO:0000256" key="1">
    <source>
        <dbReference type="ARBA" id="ARBA00004613"/>
    </source>
</evidence>
<dbReference type="CDD" id="cd00146">
    <property type="entry name" value="PKD"/>
    <property type="match status" value="1"/>
</dbReference>
<evidence type="ECO:0000259" key="11">
    <source>
        <dbReference type="PROSITE" id="PS50093"/>
    </source>
</evidence>
<evidence type="ECO:0000256" key="3">
    <source>
        <dbReference type="ARBA" id="ARBA00022670"/>
    </source>
</evidence>
<dbReference type="PROSITE" id="PS50093">
    <property type="entry name" value="PKD"/>
    <property type="match status" value="1"/>
</dbReference>
<evidence type="ECO:0000313" key="16">
    <source>
        <dbReference type="Proteomes" id="UP000295794"/>
    </source>
</evidence>
<dbReference type="PROSITE" id="PS50240">
    <property type="entry name" value="TRYPSIN_DOM"/>
    <property type="match status" value="1"/>
</dbReference>
<evidence type="ECO:0000256" key="5">
    <source>
        <dbReference type="ARBA" id="ARBA00022801"/>
    </source>
</evidence>
<dbReference type="GO" id="GO:0006508">
    <property type="term" value="P:proteolysis"/>
    <property type="evidence" value="ECO:0007669"/>
    <property type="project" value="UniProtKB-KW"/>
</dbReference>
<dbReference type="SMART" id="SM00089">
    <property type="entry name" value="PKD"/>
    <property type="match status" value="1"/>
</dbReference>
<dbReference type="InterPro" id="IPR043504">
    <property type="entry name" value="Peptidase_S1_PA_chymotrypsin"/>
</dbReference>
<sequence>MGVEQVCACLYLSSYKTKEETTMKKHFRLAASLLTTLCVLPFSSMAASNTPAKPTIVGGIETTPNSRPYQVALLMNGRQGCGGTLISPNWVLTAAHCVDGASTSSLTVQVGAHSMSRRDGQNIRVSQIITHENWSGAQGIRSGWDITVLKLASPASASIKPAKLPTVAIENQIASVGKNVTVSGWGLTRNQGSPSDVLREVNLPVISNQVCSSELNFNLPASVICGGGAGGVSACNGDSGGPFVAAQNGNFYSIGIVSWGNSCVGATAFTRTSSYLPWIAQKTGITPDETGGGDQKPIASFSSNIVGMNASFKDTSSDDKGISNWAWNFGDNSSSTQQSPSHSYASAGTYNVSLTVTDTAGQSNSMSQLVKIGGDSGCGNITAWSASVTYKVMDIVSFMGNKYQASWWSNAARPDVYSNVWTLLGSCSAK</sequence>
<dbReference type="GO" id="GO:0005576">
    <property type="term" value="C:extracellular region"/>
    <property type="evidence" value="ECO:0007669"/>
    <property type="project" value="UniProtKB-SubCell"/>
</dbReference>
<keyword evidence="4 10" id="KW-0732">Signal</keyword>
<feature type="domain" description="PKD" evidence="11">
    <location>
        <begin position="293"/>
        <end position="372"/>
    </location>
</feature>
<evidence type="ECO:0000256" key="10">
    <source>
        <dbReference type="SAM" id="SignalP"/>
    </source>
</evidence>
<accession>A0A377Q896</accession>
<dbReference type="SUPFAM" id="SSF50494">
    <property type="entry name" value="Trypsin-like serine proteases"/>
    <property type="match status" value="1"/>
</dbReference>
<dbReference type="InterPro" id="IPR018114">
    <property type="entry name" value="TRYPSIN_HIS"/>
</dbReference>
<protein>
    <submittedName>
        <fullName evidence="13 14">Trypsin</fullName>
        <ecNumber evidence="13">3.4.21.4</ecNumber>
    </submittedName>
</protein>
<proteinExistence type="predicted"/>
<evidence type="ECO:0000256" key="6">
    <source>
        <dbReference type="ARBA" id="ARBA00022825"/>
    </source>
</evidence>
<reference evidence="13 15" key="1">
    <citation type="submission" date="2018-06" db="EMBL/GenBank/DDBJ databases">
        <authorList>
            <consortium name="Pathogen Informatics"/>
            <person name="Doyle S."/>
        </authorList>
    </citation>
    <scope>NUCLEOTIDE SEQUENCE [LARGE SCALE GENOMIC DNA]</scope>
    <source>
        <strain evidence="13 15">NCTC11159</strain>
    </source>
</reference>
<dbReference type="AlphaFoldDB" id="A0A377Q896"/>
<dbReference type="CDD" id="cd12215">
    <property type="entry name" value="ChiC_BD"/>
    <property type="match status" value="1"/>
</dbReference>
<dbReference type="InterPro" id="IPR013783">
    <property type="entry name" value="Ig-like_fold"/>
</dbReference>
<keyword evidence="3 9" id="KW-0645">Protease</keyword>
<dbReference type="EC" id="3.4.21.4" evidence="13"/>
<dbReference type="SUPFAM" id="SSF49299">
    <property type="entry name" value="PKD domain"/>
    <property type="match status" value="1"/>
</dbReference>
<dbReference type="InterPro" id="IPR000601">
    <property type="entry name" value="PKD_dom"/>
</dbReference>
<dbReference type="Gene3D" id="2.60.40.10">
    <property type="entry name" value="Immunoglobulins"/>
    <property type="match status" value="1"/>
</dbReference>
<reference evidence="14 16" key="2">
    <citation type="submission" date="2019-03" db="EMBL/GenBank/DDBJ databases">
        <title>Genomic Encyclopedia of Type Strains, Phase IV (KMG-IV): sequencing the most valuable type-strain genomes for metagenomic binning, comparative biology and taxonomic classification.</title>
        <authorList>
            <person name="Goeker M."/>
        </authorList>
    </citation>
    <scope>NUCLEOTIDE SEQUENCE [LARGE SCALE GENOMIC DNA]</scope>
    <source>
        <strain evidence="14 16">DSM 3764</strain>
    </source>
</reference>
<dbReference type="PRINTS" id="PR00722">
    <property type="entry name" value="CHYMOTRYPSIN"/>
</dbReference>
<dbReference type="InterPro" id="IPR033116">
    <property type="entry name" value="TRYPSIN_SER"/>
</dbReference>
<dbReference type="GO" id="GO:0004252">
    <property type="term" value="F:serine-type endopeptidase activity"/>
    <property type="evidence" value="ECO:0007669"/>
    <property type="project" value="UniProtKB-EC"/>
</dbReference>
<dbReference type="InterPro" id="IPR035986">
    <property type="entry name" value="PKD_dom_sf"/>
</dbReference>
<evidence type="ECO:0000256" key="4">
    <source>
        <dbReference type="ARBA" id="ARBA00022729"/>
    </source>
</evidence>
<keyword evidence="5 9" id="KW-0378">Hydrolase</keyword>
<dbReference type="PROSITE" id="PS00135">
    <property type="entry name" value="TRYPSIN_SER"/>
    <property type="match status" value="1"/>
</dbReference>
<dbReference type="InterPro" id="IPR009003">
    <property type="entry name" value="Peptidase_S1_PA"/>
</dbReference>
<dbReference type="InterPro" id="IPR003610">
    <property type="entry name" value="CBM5/12"/>
</dbReference>